<dbReference type="KEGG" id="nde:NIDE3187"/>
<dbReference type="AlphaFoldDB" id="D8PHZ4"/>
<protein>
    <recommendedName>
        <fullName evidence="3">3-keto-disaccharide hydrolase domain-containing protein</fullName>
    </recommendedName>
</protein>
<keyword evidence="2" id="KW-1185">Reference proteome</keyword>
<organism evidence="1 2">
    <name type="scientific">Nitrospira defluvii</name>
    <dbReference type="NCBI Taxonomy" id="330214"/>
    <lineage>
        <taxon>Bacteria</taxon>
        <taxon>Pseudomonadati</taxon>
        <taxon>Nitrospirota</taxon>
        <taxon>Nitrospiria</taxon>
        <taxon>Nitrospirales</taxon>
        <taxon>Nitrospiraceae</taxon>
        <taxon>Nitrospira</taxon>
    </lineage>
</organism>
<accession>D8PHZ4</accession>
<dbReference type="Proteomes" id="UP000001660">
    <property type="component" value="Chromosome"/>
</dbReference>
<evidence type="ECO:0000313" key="1">
    <source>
        <dbReference type="EMBL" id="CBK42881.1"/>
    </source>
</evidence>
<name>D8PHZ4_9BACT</name>
<evidence type="ECO:0008006" key="3">
    <source>
        <dbReference type="Google" id="ProtNLM"/>
    </source>
</evidence>
<evidence type="ECO:0000313" key="2">
    <source>
        <dbReference type="Proteomes" id="UP000001660"/>
    </source>
</evidence>
<sequence>MVLTMMSVSGVESVLAVPKETSTEKAEHLRQQANPQLFNNWTFDKDQAGGVPKGFLAVSSGDQPGGEWKVEAQSAAPSSPNVVLGASSCSACVELLVAQGFQYEYPEVVVRIRQGAEATSGQIGVVFGLKDPKNYYATVVDMSQKSIEVVRVIEGKESILGRAAIKSKPVEWHTLRVQRNTIISKDFVETFFDGSLTLSVEDQTLGVGQVGILVRGQATARFDNFNASPLYSSRPLSAPAAY</sequence>
<dbReference type="EMBL" id="FP929003">
    <property type="protein sequence ID" value="CBK42881.1"/>
    <property type="molecule type" value="Genomic_DNA"/>
</dbReference>
<gene>
    <name evidence="1" type="ORF">NIDE3187</name>
</gene>
<proteinExistence type="predicted"/>
<dbReference type="HOGENOM" id="CLU_1145562_0_0_0"/>
<dbReference type="OrthoDB" id="9776436at2"/>
<dbReference type="Gene3D" id="2.60.120.560">
    <property type="entry name" value="Exo-inulinase, domain 1"/>
    <property type="match status" value="1"/>
</dbReference>
<reference evidence="1 2" key="1">
    <citation type="journal article" date="2010" name="Proc. Natl. Acad. Sci. U.S.A.">
        <title>A Nitrospira metagenome illuminates the physiology and evolution of globally important nitrite-oxidizing bacteria.</title>
        <authorList>
            <person name="Lucker S."/>
            <person name="Wagner M."/>
            <person name="Maixner F."/>
            <person name="Pelletier E."/>
            <person name="Koch H."/>
            <person name="Vacherie B."/>
            <person name="Rattei T."/>
            <person name="Sinninghe Damste J."/>
            <person name="Spieck E."/>
            <person name="Le Paslier D."/>
            <person name="Daims H."/>
        </authorList>
    </citation>
    <scope>NUCLEOTIDE SEQUENCE [LARGE SCALE GENOMIC DNA]</scope>
</reference>